<dbReference type="PANTHER" id="PTHR43798:SF31">
    <property type="entry name" value="AB HYDROLASE SUPERFAMILY PROTEIN YCLE"/>
    <property type="match status" value="1"/>
</dbReference>
<organism evidence="4 5">
    <name type="scientific">Actinoalloteichus fjordicus</name>
    <dbReference type="NCBI Taxonomy" id="1612552"/>
    <lineage>
        <taxon>Bacteria</taxon>
        <taxon>Bacillati</taxon>
        <taxon>Actinomycetota</taxon>
        <taxon>Actinomycetes</taxon>
        <taxon>Pseudonocardiales</taxon>
        <taxon>Pseudonocardiaceae</taxon>
        <taxon>Actinoalloteichus</taxon>
    </lineage>
</organism>
<evidence type="ECO:0000259" key="3">
    <source>
        <dbReference type="Pfam" id="PF00561"/>
    </source>
</evidence>
<keyword evidence="5" id="KW-1185">Reference proteome</keyword>
<proteinExistence type="predicted"/>
<keyword evidence="1 4" id="KW-0378">Hydrolase</keyword>
<dbReference type="Gene3D" id="3.40.50.1820">
    <property type="entry name" value="alpha/beta hydrolase"/>
    <property type="match status" value="1"/>
</dbReference>
<dbReference type="GO" id="GO:0016746">
    <property type="term" value="F:acyltransferase activity"/>
    <property type="evidence" value="ECO:0007669"/>
    <property type="project" value="UniProtKB-KW"/>
</dbReference>
<evidence type="ECO:0000256" key="1">
    <source>
        <dbReference type="ARBA" id="ARBA00022801"/>
    </source>
</evidence>
<keyword evidence="4" id="KW-0808">Transferase</keyword>
<dbReference type="SUPFAM" id="SSF53474">
    <property type="entry name" value="alpha/beta-Hydrolases"/>
    <property type="match status" value="1"/>
</dbReference>
<feature type="region of interest" description="Disordered" evidence="2">
    <location>
        <begin position="269"/>
        <end position="336"/>
    </location>
</feature>
<protein>
    <submittedName>
        <fullName evidence="4">Hydrolase or acyltransferase of alpha/beta superfamily</fullName>
    </submittedName>
</protein>
<dbReference type="InterPro" id="IPR050266">
    <property type="entry name" value="AB_hydrolase_sf"/>
</dbReference>
<evidence type="ECO:0000313" key="5">
    <source>
        <dbReference type="Proteomes" id="UP000185511"/>
    </source>
</evidence>
<accession>A0AAC9LGU2</accession>
<dbReference type="GO" id="GO:0016787">
    <property type="term" value="F:hydrolase activity"/>
    <property type="evidence" value="ECO:0007669"/>
    <property type="project" value="UniProtKB-KW"/>
</dbReference>
<sequence>MIPEAFRPAYTQTPVGRVHHVAYGEGPPLVLIHQTPRSWTEFGLLIPELTGHTLIAPDLIGFGQSAPAGEHSIARYAAGVLGVLDSLGIERFDLLGHHLGGLVAYHLAGTHPDRVRRLVLSSTPYLDAPERERRASRPAVNYVPPREDGGHLADMWRRRAAYSPADRPDILTAYVREAVEHGDRAEVGHHAVTAYHSEDLLGRFRGPVLCLASAADPLAFPRHDRILAAFPQAREVIFPSGTVSVMEQLPAEVADVVLPFLAESAFDGDPASQGEALPVGDPTAADDAVPLGDTAPLRDTAPDRRQGTGAEPGDATRPEVPRSAQARAAYGSAGVS</sequence>
<dbReference type="Proteomes" id="UP000185511">
    <property type="component" value="Chromosome"/>
</dbReference>
<evidence type="ECO:0000256" key="2">
    <source>
        <dbReference type="SAM" id="MobiDB-lite"/>
    </source>
</evidence>
<gene>
    <name evidence="4" type="ORF">UA74_20475</name>
</gene>
<keyword evidence="4" id="KW-0012">Acyltransferase</keyword>
<dbReference type="InterPro" id="IPR029058">
    <property type="entry name" value="AB_hydrolase_fold"/>
</dbReference>
<dbReference type="GO" id="GO:0016020">
    <property type="term" value="C:membrane"/>
    <property type="evidence" value="ECO:0007669"/>
    <property type="project" value="TreeGrafter"/>
</dbReference>
<dbReference type="EMBL" id="CP016076">
    <property type="protein sequence ID" value="APU16120.1"/>
    <property type="molecule type" value="Genomic_DNA"/>
</dbReference>
<evidence type="ECO:0000313" key="4">
    <source>
        <dbReference type="EMBL" id="APU16120.1"/>
    </source>
</evidence>
<dbReference type="AlphaFoldDB" id="A0AAC9LGU2"/>
<name>A0AAC9LGU2_9PSEU</name>
<reference evidence="5" key="1">
    <citation type="submission" date="2016-06" db="EMBL/GenBank/DDBJ databases">
        <title>Complete genome sequence of Actinoalloteichus fjordicus DSM 46855 (=ADI127-17), type strain of the new species Actinoalloteichus fjordicus.</title>
        <authorList>
            <person name="Ruckert C."/>
            <person name="Nouioui I."/>
            <person name="Willmese J."/>
            <person name="van Wezel G."/>
            <person name="Klenk H.-P."/>
            <person name="Kalinowski J."/>
            <person name="Zotchev S.B."/>
        </authorList>
    </citation>
    <scope>NUCLEOTIDE SEQUENCE [LARGE SCALE GENOMIC DNA]</scope>
    <source>
        <strain evidence="5">ADI127-7</strain>
    </source>
</reference>
<dbReference type="PRINTS" id="PR00111">
    <property type="entry name" value="ABHYDROLASE"/>
</dbReference>
<dbReference type="RefSeq" id="WP_075741723.1">
    <property type="nucleotide sequence ID" value="NZ_CP016076.1"/>
</dbReference>
<feature type="domain" description="AB hydrolase-1" evidence="3">
    <location>
        <begin position="27"/>
        <end position="143"/>
    </location>
</feature>
<dbReference type="KEGG" id="acad:UA74_20475"/>
<dbReference type="Pfam" id="PF00561">
    <property type="entry name" value="Abhydrolase_1"/>
    <property type="match status" value="1"/>
</dbReference>
<dbReference type="InterPro" id="IPR000073">
    <property type="entry name" value="AB_hydrolase_1"/>
</dbReference>
<dbReference type="PANTHER" id="PTHR43798">
    <property type="entry name" value="MONOACYLGLYCEROL LIPASE"/>
    <property type="match status" value="1"/>
</dbReference>